<feature type="region of interest" description="Disordered" evidence="2">
    <location>
        <begin position="25"/>
        <end position="55"/>
    </location>
</feature>
<keyword evidence="1" id="KW-0175">Coiled coil</keyword>
<dbReference type="AlphaFoldDB" id="A0AA36DZ60"/>
<proteinExistence type="predicted"/>
<evidence type="ECO:0000313" key="4">
    <source>
        <dbReference type="Proteomes" id="UP001177003"/>
    </source>
</evidence>
<keyword evidence="4" id="KW-1185">Reference proteome</keyword>
<organism evidence="3 4">
    <name type="scientific">Lactuca saligna</name>
    <name type="common">Willowleaf lettuce</name>
    <dbReference type="NCBI Taxonomy" id="75948"/>
    <lineage>
        <taxon>Eukaryota</taxon>
        <taxon>Viridiplantae</taxon>
        <taxon>Streptophyta</taxon>
        <taxon>Embryophyta</taxon>
        <taxon>Tracheophyta</taxon>
        <taxon>Spermatophyta</taxon>
        <taxon>Magnoliopsida</taxon>
        <taxon>eudicotyledons</taxon>
        <taxon>Gunneridae</taxon>
        <taxon>Pentapetalae</taxon>
        <taxon>asterids</taxon>
        <taxon>campanulids</taxon>
        <taxon>Asterales</taxon>
        <taxon>Asteraceae</taxon>
        <taxon>Cichorioideae</taxon>
        <taxon>Cichorieae</taxon>
        <taxon>Lactucinae</taxon>
        <taxon>Lactuca</taxon>
    </lineage>
</organism>
<evidence type="ECO:0000256" key="1">
    <source>
        <dbReference type="SAM" id="Coils"/>
    </source>
</evidence>
<accession>A0AA36DZ60</accession>
<feature type="coiled-coil region" evidence="1">
    <location>
        <begin position="70"/>
        <end position="97"/>
    </location>
</feature>
<evidence type="ECO:0000256" key="2">
    <source>
        <dbReference type="SAM" id="MobiDB-lite"/>
    </source>
</evidence>
<protein>
    <submittedName>
        <fullName evidence="3">Uncharacterized protein</fullName>
    </submittedName>
</protein>
<evidence type="ECO:0000313" key="3">
    <source>
        <dbReference type="EMBL" id="CAI9276460.1"/>
    </source>
</evidence>
<gene>
    <name evidence="3" type="ORF">LSALG_LOCUS16436</name>
</gene>
<sequence>MSFSKQTGEGSSKFHMKVIKPEVSVKPPIIKQNPKDKEPLFSIEPIIDGSEDEEPDEVELKRHKAREAEIDENARIVREAEEKARAEKEAQATLKSKMLLFPKWTLKRMHNQAVDMPSKY</sequence>
<dbReference type="EMBL" id="OX465079">
    <property type="protein sequence ID" value="CAI9276460.1"/>
    <property type="molecule type" value="Genomic_DNA"/>
</dbReference>
<reference evidence="3" key="1">
    <citation type="submission" date="2023-04" db="EMBL/GenBank/DDBJ databases">
        <authorList>
            <person name="Vijverberg K."/>
            <person name="Xiong W."/>
            <person name="Schranz E."/>
        </authorList>
    </citation>
    <scope>NUCLEOTIDE SEQUENCE</scope>
</reference>
<name>A0AA36DZ60_LACSI</name>
<dbReference type="Proteomes" id="UP001177003">
    <property type="component" value="Chromosome 3"/>
</dbReference>